<evidence type="ECO:0000256" key="3">
    <source>
        <dbReference type="PROSITE-ProRule" id="PRU00023"/>
    </source>
</evidence>
<organism evidence="5 6">
    <name type="scientific">Tetrabaena socialis</name>
    <dbReference type="NCBI Taxonomy" id="47790"/>
    <lineage>
        <taxon>Eukaryota</taxon>
        <taxon>Viridiplantae</taxon>
        <taxon>Chlorophyta</taxon>
        <taxon>core chlorophytes</taxon>
        <taxon>Chlorophyceae</taxon>
        <taxon>CS clade</taxon>
        <taxon>Chlamydomonadales</taxon>
        <taxon>Tetrabaenaceae</taxon>
        <taxon>Tetrabaena</taxon>
    </lineage>
</organism>
<evidence type="ECO:0000256" key="2">
    <source>
        <dbReference type="ARBA" id="ARBA00023043"/>
    </source>
</evidence>
<dbReference type="PANTHER" id="PTHR24173">
    <property type="entry name" value="ANKYRIN REPEAT CONTAINING"/>
    <property type="match status" value="1"/>
</dbReference>
<keyword evidence="1" id="KW-0677">Repeat</keyword>
<name>A0A2J8AED4_9CHLO</name>
<comment type="caution">
    <text evidence="5">The sequence shown here is derived from an EMBL/GenBank/DDBJ whole genome shotgun (WGS) entry which is preliminary data.</text>
</comment>
<dbReference type="SMART" id="SM00248">
    <property type="entry name" value="ANK"/>
    <property type="match status" value="2"/>
</dbReference>
<dbReference type="Gene3D" id="1.25.40.20">
    <property type="entry name" value="Ankyrin repeat-containing domain"/>
    <property type="match status" value="1"/>
</dbReference>
<dbReference type="InterPro" id="IPR002110">
    <property type="entry name" value="Ankyrin_rpt"/>
</dbReference>
<feature type="region of interest" description="Disordered" evidence="4">
    <location>
        <begin position="134"/>
        <end position="161"/>
    </location>
</feature>
<keyword evidence="2 3" id="KW-0040">ANK repeat</keyword>
<dbReference type="PROSITE" id="PS50088">
    <property type="entry name" value="ANK_REPEAT"/>
    <property type="match status" value="1"/>
</dbReference>
<dbReference type="Proteomes" id="UP000236333">
    <property type="component" value="Unassembled WGS sequence"/>
</dbReference>
<keyword evidence="6" id="KW-1185">Reference proteome</keyword>
<evidence type="ECO:0000256" key="4">
    <source>
        <dbReference type="SAM" id="MobiDB-lite"/>
    </source>
</evidence>
<sequence>MPPACDAPSDNNTALHVALDLDVVEFLLLYFANTELRNKDGRTPLMLAAARDNAELVDLLLVVGSARTEAKDSVGPGGAVCASCVLLRGRWGAGGPGERARARRRRRLAPLTWSAKTMNSQTCIASLRPAPLDHCSPTRQPHTHVSSQEHATWARGGAAPA</sequence>
<dbReference type="EMBL" id="PGGS01000044">
    <property type="protein sequence ID" value="PNH10885.1"/>
    <property type="molecule type" value="Genomic_DNA"/>
</dbReference>
<evidence type="ECO:0000313" key="6">
    <source>
        <dbReference type="Proteomes" id="UP000236333"/>
    </source>
</evidence>
<dbReference type="AlphaFoldDB" id="A0A2J8AED4"/>
<protein>
    <submittedName>
        <fullName evidence="5">85/ calcium-independent phospholipase A2</fullName>
    </submittedName>
</protein>
<evidence type="ECO:0000313" key="5">
    <source>
        <dbReference type="EMBL" id="PNH10885.1"/>
    </source>
</evidence>
<feature type="compositionally biased region" description="Polar residues" evidence="4">
    <location>
        <begin position="137"/>
        <end position="150"/>
    </location>
</feature>
<dbReference type="Pfam" id="PF12796">
    <property type="entry name" value="Ank_2"/>
    <property type="match status" value="1"/>
</dbReference>
<reference evidence="5 6" key="1">
    <citation type="journal article" date="2017" name="Mol. Biol. Evol.">
        <title>The 4-celled Tetrabaena socialis nuclear genome reveals the essential components for genetic control of cell number at the origin of multicellularity in the volvocine lineage.</title>
        <authorList>
            <person name="Featherston J."/>
            <person name="Arakaki Y."/>
            <person name="Hanschen E.R."/>
            <person name="Ferris P.J."/>
            <person name="Michod R.E."/>
            <person name="Olson B.J.S.C."/>
            <person name="Nozaki H."/>
            <person name="Durand P.M."/>
        </authorList>
    </citation>
    <scope>NUCLEOTIDE SEQUENCE [LARGE SCALE GENOMIC DNA]</scope>
    <source>
        <strain evidence="5 6">NIES-571</strain>
    </source>
</reference>
<dbReference type="PANTHER" id="PTHR24173:SF74">
    <property type="entry name" value="ANKYRIN REPEAT DOMAIN-CONTAINING PROTEIN 16"/>
    <property type="match status" value="1"/>
</dbReference>
<dbReference type="OrthoDB" id="5314041at2759"/>
<gene>
    <name evidence="5" type="ORF">TSOC_002412</name>
</gene>
<accession>A0A2J8AED4</accession>
<feature type="repeat" description="ANK" evidence="3">
    <location>
        <begin position="40"/>
        <end position="72"/>
    </location>
</feature>
<evidence type="ECO:0000256" key="1">
    <source>
        <dbReference type="ARBA" id="ARBA00022737"/>
    </source>
</evidence>
<proteinExistence type="predicted"/>
<dbReference type="SUPFAM" id="SSF48403">
    <property type="entry name" value="Ankyrin repeat"/>
    <property type="match status" value="1"/>
</dbReference>
<dbReference type="PROSITE" id="PS50297">
    <property type="entry name" value="ANK_REP_REGION"/>
    <property type="match status" value="1"/>
</dbReference>
<dbReference type="InterPro" id="IPR036770">
    <property type="entry name" value="Ankyrin_rpt-contain_sf"/>
</dbReference>